<evidence type="ECO:0000313" key="2">
    <source>
        <dbReference type="EMBL" id="TWU45869.1"/>
    </source>
</evidence>
<organism evidence="2 3">
    <name type="scientific">Novipirellula aureliae</name>
    <dbReference type="NCBI Taxonomy" id="2527966"/>
    <lineage>
        <taxon>Bacteria</taxon>
        <taxon>Pseudomonadati</taxon>
        <taxon>Planctomycetota</taxon>
        <taxon>Planctomycetia</taxon>
        <taxon>Pirellulales</taxon>
        <taxon>Pirellulaceae</taxon>
        <taxon>Novipirellula</taxon>
    </lineage>
</organism>
<dbReference type="AlphaFoldDB" id="A0A5C6EF67"/>
<gene>
    <name evidence="2" type="ORF">Q31b_10450</name>
</gene>
<evidence type="ECO:0000256" key="1">
    <source>
        <dbReference type="SAM" id="MobiDB-lite"/>
    </source>
</evidence>
<proteinExistence type="predicted"/>
<comment type="caution">
    <text evidence="2">The sequence shown here is derived from an EMBL/GenBank/DDBJ whole genome shotgun (WGS) entry which is preliminary data.</text>
</comment>
<reference evidence="2 3" key="1">
    <citation type="submission" date="2019-02" db="EMBL/GenBank/DDBJ databases">
        <title>Deep-cultivation of Planctomycetes and their phenomic and genomic characterization uncovers novel biology.</title>
        <authorList>
            <person name="Wiegand S."/>
            <person name="Jogler M."/>
            <person name="Boedeker C."/>
            <person name="Pinto D."/>
            <person name="Vollmers J."/>
            <person name="Rivas-Marin E."/>
            <person name="Kohn T."/>
            <person name="Peeters S.H."/>
            <person name="Heuer A."/>
            <person name="Rast P."/>
            <person name="Oberbeckmann S."/>
            <person name="Bunk B."/>
            <person name="Jeske O."/>
            <person name="Meyerdierks A."/>
            <person name="Storesund J.E."/>
            <person name="Kallscheuer N."/>
            <person name="Luecker S."/>
            <person name="Lage O.M."/>
            <person name="Pohl T."/>
            <person name="Merkel B.J."/>
            <person name="Hornburger P."/>
            <person name="Mueller R.-W."/>
            <person name="Bruemmer F."/>
            <person name="Labrenz M."/>
            <person name="Spormann A.M."/>
            <person name="Op Den Camp H."/>
            <person name="Overmann J."/>
            <person name="Amann R."/>
            <person name="Jetten M.S.M."/>
            <person name="Mascher T."/>
            <person name="Medema M.H."/>
            <person name="Devos D.P."/>
            <person name="Kaster A.-K."/>
            <person name="Ovreas L."/>
            <person name="Rohde M."/>
            <person name="Galperin M.Y."/>
            <person name="Jogler C."/>
        </authorList>
    </citation>
    <scope>NUCLEOTIDE SEQUENCE [LARGE SCALE GENOMIC DNA]</scope>
    <source>
        <strain evidence="2 3">Q31b</strain>
    </source>
</reference>
<feature type="region of interest" description="Disordered" evidence="1">
    <location>
        <begin position="1"/>
        <end position="23"/>
    </location>
</feature>
<protein>
    <submittedName>
        <fullName evidence="2">Uncharacterized protein</fullName>
    </submittedName>
</protein>
<name>A0A5C6EF67_9BACT</name>
<accession>A0A5C6EF67</accession>
<keyword evidence="3" id="KW-1185">Reference proteome</keyword>
<sequence>MTHRPEASRGSSKSGNGYRDEIGSRLTPKRLIRRVFLRGFTLTLSL</sequence>
<evidence type="ECO:0000313" key="3">
    <source>
        <dbReference type="Proteomes" id="UP000315471"/>
    </source>
</evidence>
<dbReference type="Proteomes" id="UP000315471">
    <property type="component" value="Unassembled WGS sequence"/>
</dbReference>
<dbReference type="EMBL" id="SJPY01000001">
    <property type="protein sequence ID" value="TWU45869.1"/>
    <property type="molecule type" value="Genomic_DNA"/>
</dbReference>